<dbReference type="GO" id="GO:0004523">
    <property type="term" value="F:RNA-DNA hybrid ribonuclease activity"/>
    <property type="evidence" value="ECO:0007669"/>
    <property type="project" value="InterPro"/>
</dbReference>
<dbReference type="PANTHER" id="PTHR41694">
    <property type="entry name" value="ENDOGENOUS RETROVIRUS GROUP K MEMBER POL PROTEIN"/>
    <property type="match status" value="1"/>
</dbReference>
<dbReference type="Gene3D" id="1.10.340.70">
    <property type="match status" value="1"/>
</dbReference>
<dbReference type="Pfam" id="PF17919">
    <property type="entry name" value="RT_RNaseH_2"/>
    <property type="match status" value="1"/>
</dbReference>
<evidence type="ECO:0000256" key="4">
    <source>
        <dbReference type="ARBA" id="ARBA00022759"/>
    </source>
</evidence>
<dbReference type="Gene3D" id="3.10.20.370">
    <property type="match status" value="1"/>
</dbReference>
<dbReference type="Pfam" id="PF09337">
    <property type="entry name" value="zf-H2C2"/>
    <property type="match status" value="1"/>
</dbReference>
<dbReference type="Proteomes" id="UP000326458">
    <property type="component" value="Unassembled WGS sequence"/>
</dbReference>
<feature type="domain" description="RNase H type-1" evidence="7">
    <location>
        <begin position="379"/>
        <end position="526"/>
    </location>
</feature>
<gene>
    <name evidence="9" type="ORF">FD754_024364</name>
</gene>
<dbReference type="Pfam" id="PF02093">
    <property type="entry name" value="Gag_p30"/>
    <property type="match status" value="1"/>
</dbReference>
<dbReference type="SUPFAM" id="SSF56672">
    <property type="entry name" value="DNA/RNA polymerases"/>
    <property type="match status" value="1"/>
</dbReference>
<dbReference type="InterPro" id="IPR003036">
    <property type="entry name" value="Gag_P30"/>
</dbReference>
<dbReference type="PANTHER" id="PTHR41694:SF5">
    <property type="entry name" value="RIBONUCLEASE H"/>
    <property type="match status" value="1"/>
</dbReference>
<name>A0A5N3UPV9_MUNMU</name>
<evidence type="ECO:0000256" key="1">
    <source>
        <dbReference type="ARBA" id="ARBA00022679"/>
    </source>
</evidence>
<keyword evidence="3" id="KW-0540">Nuclease</keyword>
<protein>
    <submittedName>
        <fullName evidence="9">Uncharacterized protein</fullName>
    </submittedName>
</protein>
<dbReference type="GO" id="GO:0015074">
    <property type="term" value="P:DNA integration"/>
    <property type="evidence" value="ECO:0007669"/>
    <property type="project" value="InterPro"/>
</dbReference>
<dbReference type="GO" id="GO:0003676">
    <property type="term" value="F:nucleic acid binding"/>
    <property type="evidence" value="ECO:0007669"/>
    <property type="project" value="InterPro"/>
</dbReference>
<dbReference type="GO" id="GO:0019068">
    <property type="term" value="P:virion assembly"/>
    <property type="evidence" value="ECO:0007669"/>
    <property type="project" value="InterPro"/>
</dbReference>
<dbReference type="InterPro" id="IPR043502">
    <property type="entry name" value="DNA/RNA_pol_sf"/>
</dbReference>
<dbReference type="Gene3D" id="3.30.70.270">
    <property type="match status" value="1"/>
</dbReference>
<dbReference type="InterPro" id="IPR043128">
    <property type="entry name" value="Rev_trsase/Diguanyl_cyclase"/>
</dbReference>
<dbReference type="InterPro" id="IPR036397">
    <property type="entry name" value="RNaseH_sf"/>
</dbReference>
<sequence>MAGLRAAARKPTNLAKVNLVRQEPTESPAAFLERLMEAFRQYTPMDPQAEESRAAVLLAFVNQAAPDIRKKLQKVEGLGEQTIQDLLKVAEKVFNNRETPEEREERIRREERELAEKIRKEDREHRARENRKNQRELAQILFAGIKAGTELREPRDPRMGEKEKPKRQALKKDQLWIIGFTEKARPLYEGSKETPNWTWTEPMKNAFQTLRQALLEAPALALPNPNKPFQLFVDEKQGIGKGVLTQQWGPWKRPVAYLSKRLDPVAAGWPPCLRIIAATALLVRDADKLTYGQQLLVYTPHAIEGVLKQPPGKWISNARLTHYQALLLDAPRVRFQTPCFLNPATLLPNPEKDRPLHDCNEILAEALAARKDLTDVPLSNSELVWFTDGSSYVKDGQRKAGAAIVDDLGQTVWAETLPPNTSAQKAELIALIQALEQAKGKRVTIYTDSRYAFSTAHIQGPIYQERGFWTAEGKEVKNLPEIRRLLEAVQLPRAVAIVHVPGHQKGEDLEARGNRAADAAAREAASRDYAAPILAVGLPPPGMGTLPPVPDYSLPDLAWINKDATLQKDDQDGWYRDQNNNLILPATLGHHLCEHLHTTTHLGEKKTLTLLQTACLRFPRQNAAVREIIQACEACQLMRAEKKQHSGMRYRGEEPGQHWEIDFTEVRPGKYGYRYLLVLVDTFSGWVEAFPTKGETAIVVAKKILEEIVPRYGLPVTMGSDNGPAFVSQIVQGLAQALGTKWKLHCEYNPQSSGQVERMNRTLKETLTKLAIETGGDWVTLLPFALFRARNTPYKLNLTPFEILYGRPPSCVSYFRRKMPATPYFGTIPANSDGIK</sequence>
<dbReference type="GO" id="GO:0003964">
    <property type="term" value="F:RNA-directed DNA polymerase activity"/>
    <property type="evidence" value="ECO:0007669"/>
    <property type="project" value="UniProtKB-KW"/>
</dbReference>
<reference evidence="9 10" key="1">
    <citation type="submission" date="2019-06" db="EMBL/GenBank/DDBJ databases">
        <title>Discovery of a novel chromosome fission-fusion reversal in muntjac.</title>
        <authorList>
            <person name="Mudd A.B."/>
            <person name="Bredeson J.V."/>
            <person name="Baum R."/>
            <person name="Hockemeyer D."/>
            <person name="Rokhsar D.S."/>
        </authorList>
    </citation>
    <scope>NUCLEOTIDE SEQUENCE [LARGE SCALE GENOMIC DNA]</scope>
    <source>
        <strain evidence="9">UTSW_UCB_Mm</strain>
        <tissue evidence="9">Fibroblast cell line</tissue>
    </source>
</reference>
<evidence type="ECO:0000256" key="2">
    <source>
        <dbReference type="ARBA" id="ARBA00022695"/>
    </source>
</evidence>
<dbReference type="Pfam" id="PF00075">
    <property type="entry name" value="RNase_H"/>
    <property type="match status" value="1"/>
</dbReference>
<dbReference type="AlphaFoldDB" id="A0A5N3UPV9"/>
<evidence type="ECO:0000256" key="6">
    <source>
        <dbReference type="ARBA" id="ARBA00022918"/>
    </source>
</evidence>
<keyword evidence="5" id="KW-0378">Hydrolase</keyword>
<dbReference type="InterPro" id="IPR002156">
    <property type="entry name" value="RNaseH_domain"/>
</dbReference>
<keyword evidence="10" id="KW-1185">Reference proteome</keyword>
<dbReference type="PROSITE" id="PS50994">
    <property type="entry name" value="INTEGRASE"/>
    <property type="match status" value="1"/>
</dbReference>
<dbReference type="SUPFAM" id="SSF53098">
    <property type="entry name" value="Ribonuclease H-like"/>
    <property type="match status" value="2"/>
</dbReference>
<feature type="domain" description="Integrase catalytic" evidence="8">
    <location>
        <begin position="651"/>
        <end position="817"/>
    </location>
</feature>
<dbReference type="Pfam" id="PF00665">
    <property type="entry name" value="rve"/>
    <property type="match status" value="1"/>
</dbReference>
<keyword evidence="6" id="KW-0695">RNA-directed DNA polymerase</keyword>
<evidence type="ECO:0000259" key="7">
    <source>
        <dbReference type="PROSITE" id="PS50879"/>
    </source>
</evidence>
<evidence type="ECO:0000256" key="3">
    <source>
        <dbReference type="ARBA" id="ARBA00022722"/>
    </source>
</evidence>
<evidence type="ECO:0000313" key="9">
    <source>
        <dbReference type="EMBL" id="KAB0338750.1"/>
    </source>
</evidence>
<dbReference type="Gene3D" id="3.30.420.10">
    <property type="entry name" value="Ribonuclease H-like superfamily/Ribonuclease H"/>
    <property type="match status" value="2"/>
</dbReference>
<evidence type="ECO:0000313" key="10">
    <source>
        <dbReference type="Proteomes" id="UP000326458"/>
    </source>
</evidence>
<evidence type="ECO:0000259" key="8">
    <source>
        <dbReference type="PROSITE" id="PS50994"/>
    </source>
</evidence>
<dbReference type="CDD" id="cd09273">
    <property type="entry name" value="RNase_HI_RT_Bel"/>
    <property type="match status" value="1"/>
</dbReference>
<organism evidence="9 10">
    <name type="scientific">Muntiacus muntjak</name>
    <name type="common">Barking deer</name>
    <name type="synonym">Indian muntjac</name>
    <dbReference type="NCBI Taxonomy" id="9888"/>
    <lineage>
        <taxon>Eukaryota</taxon>
        <taxon>Metazoa</taxon>
        <taxon>Chordata</taxon>
        <taxon>Craniata</taxon>
        <taxon>Vertebrata</taxon>
        <taxon>Euteleostomi</taxon>
        <taxon>Mammalia</taxon>
        <taxon>Eutheria</taxon>
        <taxon>Laurasiatheria</taxon>
        <taxon>Artiodactyla</taxon>
        <taxon>Ruminantia</taxon>
        <taxon>Pecora</taxon>
        <taxon>Cervidae</taxon>
        <taxon>Muntiacinae</taxon>
        <taxon>Muntiacus</taxon>
    </lineage>
</organism>
<dbReference type="InterPro" id="IPR015416">
    <property type="entry name" value="Znf_H2C2_histone_UAS-bd"/>
</dbReference>
<keyword evidence="2" id="KW-0548">Nucleotidyltransferase</keyword>
<dbReference type="InterPro" id="IPR001584">
    <property type="entry name" value="Integrase_cat-core"/>
</dbReference>
<dbReference type="InterPro" id="IPR041577">
    <property type="entry name" value="RT_RNaseH_2"/>
</dbReference>
<accession>A0A5N3UPV9</accession>
<comment type="caution">
    <text evidence="9">The sequence shown here is derived from an EMBL/GenBank/DDBJ whole genome shotgun (WGS) entry which is preliminary data.</text>
</comment>
<dbReference type="PROSITE" id="PS50879">
    <property type="entry name" value="RNASE_H_1"/>
    <property type="match status" value="1"/>
</dbReference>
<dbReference type="EMBL" id="VCEA01003249">
    <property type="protein sequence ID" value="KAB0338750.1"/>
    <property type="molecule type" value="Genomic_DNA"/>
</dbReference>
<proteinExistence type="predicted"/>
<dbReference type="InterPro" id="IPR012337">
    <property type="entry name" value="RNaseH-like_sf"/>
</dbReference>
<evidence type="ECO:0000256" key="5">
    <source>
        <dbReference type="ARBA" id="ARBA00022801"/>
    </source>
</evidence>
<keyword evidence="4" id="KW-0255">Endonuclease</keyword>
<keyword evidence="1" id="KW-0808">Transferase</keyword>